<evidence type="ECO:0000313" key="2">
    <source>
        <dbReference type="EMBL" id="KIG11572.1"/>
    </source>
</evidence>
<comment type="caution">
    <text evidence="2">The sequence shown here is derived from an EMBL/GenBank/DDBJ whole genome shotgun (WGS) entry which is preliminary data.</text>
</comment>
<dbReference type="Proteomes" id="UP000031599">
    <property type="component" value="Unassembled WGS sequence"/>
</dbReference>
<accession>A0A0C2CUJ6</accession>
<organism evidence="2 3">
    <name type="scientific">Enhygromyxa salina</name>
    <dbReference type="NCBI Taxonomy" id="215803"/>
    <lineage>
        <taxon>Bacteria</taxon>
        <taxon>Pseudomonadati</taxon>
        <taxon>Myxococcota</taxon>
        <taxon>Polyangia</taxon>
        <taxon>Nannocystales</taxon>
        <taxon>Nannocystaceae</taxon>
        <taxon>Enhygromyxa</taxon>
    </lineage>
</organism>
<protein>
    <submittedName>
        <fullName evidence="2">Uncharacterized protein</fullName>
    </submittedName>
</protein>
<evidence type="ECO:0000256" key="1">
    <source>
        <dbReference type="SAM" id="MobiDB-lite"/>
    </source>
</evidence>
<name>A0A0C2CUJ6_9BACT</name>
<reference evidence="2 3" key="1">
    <citation type="submission" date="2014-12" db="EMBL/GenBank/DDBJ databases">
        <title>Genome assembly of Enhygromyxa salina DSM 15201.</title>
        <authorList>
            <person name="Sharma G."/>
            <person name="Subramanian S."/>
        </authorList>
    </citation>
    <scope>NUCLEOTIDE SEQUENCE [LARGE SCALE GENOMIC DNA]</scope>
    <source>
        <strain evidence="2 3">DSM 15201</strain>
    </source>
</reference>
<proteinExistence type="predicted"/>
<feature type="region of interest" description="Disordered" evidence="1">
    <location>
        <begin position="1"/>
        <end position="24"/>
    </location>
</feature>
<gene>
    <name evidence="2" type="ORF">DB30_03272</name>
</gene>
<dbReference type="EMBL" id="JMCC02000235">
    <property type="protein sequence ID" value="KIG11572.1"/>
    <property type="molecule type" value="Genomic_DNA"/>
</dbReference>
<sequence>MTKVSNPIAASGGEDPPTEEQAREQAIQSLRVLGRLVSLADFEVEATHYGGVVKAKARWEWDETVKTRSADKTSNVWSQDA</sequence>
<evidence type="ECO:0000313" key="3">
    <source>
        <dbReference type="Proteomes" id="UP000031599"/>
    </source>
</evidence>
<dbReference type="AlphaFoldDB" id="A0A0C2CUJ6"/>